<dbReference type="EMBL" id="JAANYQ010000021">
    <property type="protein sequence ID" value="KAF4119766.1"/>
    <property type="molecule type" value="Genomic_DNA"/>
</dbReference>
<dbReference type="InterPro" id="IPR024253">
    <property type="entry name" value="Phosducin_thioredoxin-like_dom"/>
</dbReference>
<proteinExistence type="inferred from homology"/>
<evidence type="ECO:0000256" key="2">
    <source>
        <dbReference type="SAM" id="MobiDB-lite"/>
    </source>
</evidence>
<dbReference type="GO" id="GO:0008277">
    <property type="term" value="P:regulation of G protein-coupled receptor signaling pathway"/>
    <property type="evidence" value="ECO:0007669"/>
    <property type="project" value="InterPro"/>
</dbReference>
<comment type="caution">
    <text evidence="4">The sequence shown here is derived from an EMBL/GenBank/DDBJ whole genome shotgun (WGS) entry which is preliminary data.</text>
</comment>
<feature type="region of interest" description="Disordered" evidence="2">
    <location>
        <begin position="125"/>
        <end position="170"/>
    </location>
</feature>
<dbReference type="Pfam" id="PF02114">
    <property type="entry name" value="Phosducin"/>
    <property type="match status" value="1"/>
</dbReference>
<dbReference type="InterPro" id="IPR036249">
    <property type="entry name" value="Thioredoxin-like_sf"/>
</dbReference>
<gene>
    <name evidence="4" type="ORF">GMORB2_4432</name>
</gene>
<name>A0A9P4YMN0_9HYPO</name>
<sequence>MTATSTTPAQDEFNALLGNNASSNGSKTHPEDSRRSRSGSRGGSDDDSSLSEEEEYRNAKVEAAMHTNTNTNPGALNLPPASFDNGRSTGVKGVIADARSYEAAKKSKWRSRVSNARRSIFGGMDAFTASSNSNTVTAAARRRGPGGGSDSDGGNNSNTDVGSDDDDDDSFLRQWRESRRRELEAEAGRAVRTRRTSPSVREYGRLDEVDAMGYLDAIEKVGRDTTVVVFVYDHEVSRSILAPFFPLPRCEVSATIESAMMPLVKTHRAVHFVKVHYDDIEFDPAATPSVLAYRNQGDLVSNLTGLIEMIPDDDYFGTDSLFRIFQQNGVL</sequence>
<evidence type="ECO:0000256" key="1">
    <source>
        <dbReference type="ARBA" id="ARBA00009686"/>
    </source>
</evidence>
<dbReference type="Proteomes" id="UP000749293">
    <property type="component" value="Unassembled WGS sequence"/>
</dbReference>
<feature type="compositionally biased region" description="Low complexity" evidence="2">
    <location>
        <begin position="126"/>
        <end position="139"/>
    </location>
</feature>
<dbReference type="RefSeq" id="XP_035318418.1">
    <property type="nucleotide sequence ID" value="XM_035466407.1"/>
</dbReference>
<evidence type="ECO:0000313" key="5">
    <source>
        <dbReference type="Proteomes" id="UP000749293"/>
    </source>
</evidence>
<dbReference type="GeneID" id="55970660"/>
<evidence type="ECO:0000259" key="3">
    <source>
        <dbReference type="Pfam" id="PF02114"/>
    </source>
</evidence>
<dbReference type="Gene3D" id="3.40.30.10">
    <property type="entry name" value="Glutaredoxin"/>
    <property type="match status" value="1"/>
</dbReference>
<evidence type="ECO:0000313" key="4">
    <source>
        <dbReference type="EMBL" id="KAF4119766.1"/>
    </source>
</evidence>
<organism evidence="4 5">
    <name type="scientific">Geosmithia morbida</name>
    <dbReference type="NCBI Taxonomy" id="1094350"/>
    <lineage>
        <taxon>Eukaryota</taxon>
        <taxon>Fungi</taxon>
        <taxon>Dikarya</taxon>
        <taxon>Ascomycota</taxon>
        <taxon>Pezizomycotina</taxon>
        <taxon>Sordariomycetes</taxon>
        <taxon>Hypocreomycetidae</taxon>
        <taxon>Hypocreales</taxon>
        <taxon>Bionectriaceae</taxon>
        <taxon>Geosmithia</taxon>
    </lineage>
</organism>
<feature type="compositionally biased region" description="Polar residues" evidence="2">
    <location>
        <begin position="17"/>
        <end position="27"/>
    </location>
</feature>
<dbReference type="AlphaFoldDB" id="A0A9P4YMN0"/>
<dbReference type="SUPFAM" id="SSF52833">
    <property type="entry name" value="Thioredoxin-like"/>
    <property type="match status" value="1"/>
</dbReference>
<dbReference type="OrthoDB" id="70588at2759"/>
<keyword evidence="5" id="KW-1185">Reference proteome</keyword>
<dbReference type="CDD" id="cd02987">
    <property type="entry name" value="Phd_like_Phd"/>
    <property type="match status" value="1"/>
</dbReference>
<feature type="region of interest" description="Disordered" evidence="2">
    <location>
        <begin position="1"/>
        <end position="89"/>
    </location>
</feature>
<comment type="similarity">
    <text evidence="1">Belongs to the phosducin family.</text>
</comment>
<dbReference type="InterPro" id="IPR051499">
    <property type="entry name" value="Phosducin-like_reg"/>
</dbReference>
<reference evidence="4" key="1">
    <citation type="submission" date="2020-03" db="EMBL/GenBank/DDBJ databases">
        <title>Site-based positive gene gene selection in Geosmithia morbida across the United States reveals a broad range of putative effectors and factors for local host and environmental adapation.</title>
        <authorList>
            <person name="Onufrak A."/>
            <person name="Murdoch R.W."/>
            <person name="Gazis R."/>
            <person name="Huff M."/>
            <person name="Staton M."/>
            <person name="Klingeman W."/>
            <person name="Hadziabdic D."/>
        </authorList>
    </citation>
    <scope>NUCLEOTIDE SEQUENCE</scope>
    <source>
        <strain evidence="4">1262</strain>
    </source>
</reference>
<accession>A0A9P4YMN0</accession>
<feature type="compositionally biased region" description="Acidic residues" evidence="2">
    <location>
        <begin position="45"/>
        <end position="55"/>
    </location>
</feature>
<feature type="compositionally biased region" description="Low complexity" evidence="2">
    <location>
        <begin position="152"/>
        <end position="161"/>
    </location>
</feature>
<protein>
    <submittedName>
        <fullName evidence="4">Phosducin</fullName>
    </submittedName>
</protein>
<feature type="domain" description="Phosducin" evidence="3">
    <location>
        <begin position="88"/>
        <end position="319"/>
    </location>
</feature>
<dbReference type="PANTHER" id="PTHR46052:SF1">
    <property type="entry name" value="PHOSDUCIN-LIKE PROTEIN"/>
    <property type="match status" value="1"/>
</dbReference>
<dbReference type="InterPro" id="IPR001200">
    <property type="entry name" value="Phosducin"/>
</dbReference>
<dbReference type="PANTHER" id="PTHR46052">
    <property type="entry name" value="PHOSDUCIN-LIKE PROTEIN"/>
    <property type="match status" value="1"/>
</dbReference>